<dbReference type="GO" id="GO:0016705">
    <property type="term" value="F:oxidoreductase activity, acting on paired donors, with incorporation or reduction of molecular oxygen"/>
    <property type="evidence" value="ECO:0007669"/>
    <property type="project" value="InterPro"/>
</dbReference>
<accession>A0A139I830</accession>
<dbReference type="SUPFAM" id="SSF48264">
    <property type="entry name" value="Cytochrome P450"/>
    <property type="match status" value="1"/>
</dbReference>
<dbReference type="GO" id="GO:0005506">
    <property type="term" value="F:iron ion binding"/>
    <property type="evidence" value="ECO:0007669"/>
    <property type="project" value="InterPro"/>
</dbReference>
<evidence type="ECO:0000256" key="4">
    <source>
        <dbReference type="ARBA" id="ARBA00022723"/>
    </source>
</evidence>
<dbReference type="InterPro" id="IPR001128">
    <property type="entry name" value="Cyt_P450"/>
</dbReference>
<sequence>MNNSSAETPISFTAGLAVLALLYVVGNLIYKLYFGPLSHIPGPKLNAVSRLPYIRHLLKGTTVDNVNELHEKYGEVVRISPNEVSFTSADTAWPDIYGFRTGKMKGHLNTQKDPVWYPPPMNGVPSLLSADDDMHSKGRRILSHAFSEKALADQEGLLQGYVDQLVGGLRETIKTNPVADMTKWYNWTTFDIIADLMFGEPFGCLQTGETHWVITLLFDSVRAARMYYISKYWPWVKSFGSMIINKSLMAKRTEYLNWVSKQVKNRIERDTQRPDFMTLILQHNGEKGYKMEKSELDSNANLMLAAGSETTASLLSGATCCLLTNPAVLRKLTEEVRGRWKSYDEINLHGVNNSPYLVATMNEALRYFPPVPTGFQRKIGAGGETVSGYYIPEGTSVCISQYPAHHSEKNFKNAEQFVPERWMGDEEYSNDKRSGMQPFAFGPRNCLGKNLAYAEMRLIMAKMIWSFDMQLESQSRDWIQRCKVHTLWDKPALMVRLTDVVSALTPYNRIATETDHWAARDAPGSDTAPGYQHHPGRDPRPQVLAAQHPPEYQDGDELQKNTEPYEPKKDISNLEIGQLPGFAHQGSPGIDFTYRIVGDEPVFNVDYSAVPRMTTWARAPADFPAFAELASPVAAVDGVDDTGVLLRSFLPFPDAQSRETMSNYSGKVMVLDSRVQCQRPDITDFTMQLSQVVLDDTSDGTGAQAALEGIYRPSRNTSRLNQATSRYQFTVNDGTNAGVPVGQGFSCTFIISDGSVSICQLGTGSDINGNPGGGSVSQFSGQTDLSAFLYGGHNGVEDIFWGSAFLVFNATNIVAVAPDPVITSEDDGNEVDIDGARMYTPFNGSHHYQEQGPWWNSALSTPFKKWNVFEMPEDNNITTIQVSLCYTAWDAARLAVDVDSQLNRPEPIGNWSTNTGFFHFA</sequence>
<dbReference type="PRINTS" id="PR00463">
    <property type="entry name" value="EP450I"/>
</dbReference>
<dbReference type="InterPro" id="IPR050121">
    <property type="entry name" value="Cytochrome_P450_monoxygenase"/>
</dbReference>
<feature type="binding site" description="axial binding residue" evidence="6">
    <location>
        <position position="446"/>
    </location>
    <ligand>
        <name>heme</name>
        <dbReference type="ChEBI" id="CHEBI:30413"/>
    </ligand>
    <ligandPart>
        <name>Fe</name>
        <dbReference type="ChEBI" id="CHEBI:18248"/>
    </ligandPart>
</feature>
<dbReference type="Pfam" id="PF00067">
    <property type="entry name" value="p450"/>
    <property type="match status" value="1"/>
</dbReference>
<dbReference type="AlphaFoldDB" id="A0A139I830"/>
<keyword evidence="8" id="KW-0812">Transmembrane</keyword>
<dbReference type="InterPro" id="IPR002401">
    <property type="entry name" value="Cyt_P450_E_grp-I"/>
</dbReference>
<evidence type="ECO:0000256" key="8">
    <source>
        <dbReference type="SAM" id="Phobius"/>
    </source>
</evidence>
<keyword evidence="10" id="KW-1185">Reference proteome</keyword>
<reference evidence="9 10" key="1">
    <citation type="submission" date="2015-07" db="EMBL/GenBank/DDBJ databases">
        <title>Comparative genomics of the Sigatoka disease complex on banana suggests a link between parallel evolutionary changes in Pseudocercospora fijiensis and Pseudocercospora eumusae and increased virulence on the banana host.</title>
        <authorList>
            <person name="Chang T.-C."/>
            <person name="Salvucci A."/>
            <person name="Crous P.W."/>
            <person name="Stergiopoulos I."/>
        </authorList>
    </citation>
    <scope>NUCLEOTIDE SEQUENCE [LARGE SCALE GENOMIC DNA]</scope>
    <source>
        <strain evidence="9 10">CBS 116634</strain>
    </source>
</reference>
<keyword evidence="4 6" id="KW-0479">Metal-binding</keyword>
<evidence type="ECO:0000256" key="7">
    <source>
        <dbReference type="SAM" id="MobiDB-lite"/>
    </source>
</evidence>
<dbReference type="OrthoDB" id="1470350at2759"/>
<evidence type="ECO:0000256" key="6">
    <source>
        <dbReference type="PIRSR" id="PIRSR602401-1"/>
    </source>
</evidence>
<comment type="caution">
    <text evidence="9">The sequence shown here is derived from an EMBL/GenBank/DDBJ whole genome shotgun (WGS) entry which is preliminary data.</text>
</comment>
<keyword evidence="3 6" id="KW-0349">Heme</keyword>
<dbReference type="CDD" id="cd11058">
    <property type="entry name" value="CYP60B-like"/>
    <property type="match status" value="1"/>
</dbReference>
<dbReference type="GO" id="GO:0004497">
    <property type="term" value="F:monooxygenase activity"/>
    <property type="evidence" value="ECO:0007669"/>
    <property type="project" value="InterPro"/>
</dbReference>
<keyword evidence="5 6" id="KW-0408">Iron</keyword>
<dbReference type="PANTHER" id="PTHR24305">
    <property type="entry name" value="CYTOCHROME P450"/>
    <property type="match status" value="1"/>
</dbReference>
<name>A0A139I830_9PEZI</name>
<feature type="transmembrane region" description="Helical" evidence="8">
    <location>
        <begin position="12"/>
        <end position="33"/>
    </location>
</feature>
<keyword evidence="8" id="KW-0472">Membrane</keyword>
<dbReference type="GO" id="GO:0020037">
    <property type="term" value="F:heme binding"/>
    <property type="evidence" value="ECO:0007669"/>
    <property type="project" value="InterPro"/>
</dbReference>
<dbReference type="PRINTS" id="PR00385">
    <property type="entry name" value="P450"/>
</dbReference>
<organism evidence="9 10">
    <name type="scientific">Pseudocercospora musae</name>
    <dbReference type="NCBI Taxonomy" id="113226"/>
    <lineage>
        <taxon>Eukaryota</taxon>
        <taxon>Fungi</taxon>
        <taxon>Dikarya</taxon>
        <taxon>Ascomycota</taxon>
        <taxon>Pezizomycotina</taxon>
        <taxon>Dothideomycetes</taxon>
        <taxon>Dothideomycetidae</taxon>
        <taxon>Mycosphaerellales</taxon>
        <taxon>Mycosphaerellaceae</taxon>
        <taxon>Pseudocercospora</taxon>
    </lineage>
</organism>
<protein>
    <submittedName>
        <fullName evidence="9">Uncharacterized protein</fullName>
    </submittedName>
</protein>
<gene>
    <name evidence="9" type="ORF">AC579_5053</name>
</gene>
<comment type="cofactor">
    <cofactor evidence="1 6">
        <name>heme</name>
        <dbReference type="ChEBI" id="CHEBI:30413"/>
    </cofactor>
</comment>
<dbReference type="Proteomes" id="UP000073492">
    <property type="component" value="Unassembled WGS sequence"/>
</dbReference>
<evidence type="ECO:0000313" key="9">
    <source>
        <dbReference type="EMBL" id="KXT10702.1"/>
    </source>
</evidence>
<dbReference type="PANTHER" id="PTHR24305:SF210">
    <property type="entry name" value="CYTOCHROME P450 MONOOXYGENASE ASQL-RELATED"/>
    <property type="match status" value="1"/>
</dbReference>
<evidence type="ECO:0000313" key="10">
    <source>
        <dbReference type="Proteomes" id="UP000073492"/>
    </source>
</evidence>
<comment type="similarity">
    <text evidence="2">Belongs to the cytochrome P450 family.</text>
</comment>
<dbReference type="InterPro" id="IPR036396">
    <property type="entry name" value="Cyt_P450_sf"/>
</dbReference>
<keyword evidence="8" id="KW-1133">Transmembrane helix</keyword>
<dbReference type="Gene3D" id="1.10.630.10">
    <property type="entry name" value="Cytochrome P450"/>
    <property type="match status" value="1"/>
</dbReference>
<evidence type="ECO:0000256" key="3">
    <source>
        <dbReference type="ARBA" id="ARBA00022617"/>
    </source>
</evidence>
<feature type="region of interest" description="Disordered" evidence="7">
    <location>
        <begin position="516"/>
        <end position="544"/>
    </location>
</feature>
<dbReference type="EMBL" id="LFZO01000244">
    <property type="protein sequence ID" value="KXT10702.1"/>
    <property type="molecule type" value="Genomic_DNA"/>
</dbReference>
<evidence type="ECO:0000256" key="1">
    <source>
        <dbReference type="ARBA" id="ARBA00001971"/>
    </source>
</evidence>
<proteinExistence type="inferred from homology"/>
<dbReference type="STRING" id="113226.A0A139I830"/>
<evidence type="ECO:0000256" key="2">
    <source>
        <dbReference type="ARBA" id="ARBA00010617"/>
    </source>
</evidence>
<evidence type="ECO:0000256" key="5">
    <source>
        <dbReference type="ARBA" id="ARBA00023004"/>
    </source>
</evidence>